<dbReference type="Proteomes" id="UP000053555">
    <property type="component" value="Unassembled WGS sequence"/>
</dbReference>
<keyword evidence="1" id="KW-0732">Signal</keyword>
<organism evidence="2">
    <name type="scientific">Glycine soja</name>
    <name type="common">Wild soybean</name>
    <dbReference type="NCBI Taxonomy" id="3848"/>
    <lineage>
        <taxon>Eukaryota</taxon>
        <taxon>Viridiplantae</taxon>
        <taxon>Streptophyta</taxon>
        <taxon>Embryophyta</taxon>
        <taxon>Tracheophyta</taxon>
        <taxon>Spermatophyta</taxon>
        <taxon>Magnoliopsida</taxon>
        <taxon>eudicotyledons</taxon>
        <taxon>Gunneridae</taxon>
        <taxon>Pentapetalae</taxon>
        <taxon>rosids</taxon>
        <taxon>fabids</taxon>
        <taxon>Fabales</taxon>
        <taxon>Fabaceae</taxon>
        <taxon>Papilionoideae</taxon>
        <taxon>50 kb inversion clade</taxon>
        <taxon>NPAAA clade</taxon>
        <taxon>indigoferoid/millettioid clade</taxon>
        <taxon>Phaseoleae</taxon>
        <taxon>Glycine</taxon>
        <taxon>Glycine subgen. Soja</taxon>
    </lineage>
</organism>
<gene>
    <name evidence="2" type="ORF">glysoja_032906</name>
</gene>
<dbReference type="EMBL" id="KN653520">
    <property type="protein sequence ID" value="KHN27138.1"/>
    <property type="molecule type" value="Genomic_DNA"/>
</dbReference>
<protein>
    <submittedName>
        <fullName evidence="2">Uncharacterized protein</fullName>
    </submittedName>
</protein>
<dbReference type="AlphaFoldDB" id="A0A0B2R570"/>
<reference evidence="2" key="1">
    <citation type="submission" date="2014-07" db="EMBL/GenBank/DDBJ databases">
        <title>Identification of a novel salt tolerance gene in wild soybean by whole-genome sequencing.</title>
        <authorList>
            <person name="Lam H.-M."/>
            <person name="Qi X."/>
            <person name="Li M.-W."/>
            <person name="Liu X."/>
            <person name="Xie M."/>
            <person name="Ni M."/>
            <person name="Xu X."/>
        </authorList>
    </citation>
    <scope>NUCLEOTIDE SEQUENCE [LARGE SCALE GENOMIC DNA]</scope>
    <source>
        <tissue evidence="2">Root</tissue>
    </source>
</reference>
<accession>A0A0B2R570</accession>
<name>A0A0B2R570_GLYSO</name>
<feature type="chain" id="PRO_5002075045" evidence="1">
    <location>
        <begin position="20"/>
        <end position="53"/>
    </location>
</feature>
<evidence type="ECO:0000256" key="1">
    <source>
        <dbReference type="SAM" id="SignalP"/>
    </source>
</evidence>
<feature type="signal peptide" evidence="1">
    <location>
        <begin position="1"/>
        <end position="19"/>
    </location>
</feature>
<evidence type="ECO:0000313" key="2">
    <source>
        <dbReference type="EMBL" id="KHN27138.1"/>
    </source>
</evidence>
<proteinExistence type="predicted"/>
<sequence>MHLFYTSMLMLILKGPSIQVEEPVCGQNGLAGFLHAIVLFMKLSNQKLVMLFN</sequence>